<dbReference type="Proteomes" id="UP000789375">
    <property type="component" value="Unassembled WGS sequence"/>
</dbReference>
<keyword evidence="2" id="KW-1185">Reference proteome</keyword>
<name>A0A9N8ZLP7_FUNMO</name>
<gene>
    <name evidence="1" type="ORF">FMOSSE_LOCUS3990</name>
</gene>
<reference evidence="1" key="1">
    <citation type="submission" date="2021-06" db="EMBL/GenBank/DDBJ databases">
        <authorList>
            <person name="Kallberg Y."/>
            <person name="Tangrot J."/>
            <person name="Rosling A."/>
        </authorList>
    </citation>
    <scope>NUCLEOTIDE SEQUENCE</scope>
    <source>
        <strain evidence="1">87-6 pot B 2015</strain>
    </source>
</reference>
<organism evidence="1 2">
    <name type="scientific">Funneliformis mosseae</name>
    <name type="common">Endomycorrhizal fungus</name>
    <name type="synonym">Glomus mosseae</name>
    <dbReference type="NCBI Taxonomy" id="27381"/>
    <lineage>
        <taxon>Eukaryota</taxon>
        <taxon>Fungi</taxon>
        <taxon>Fungi incertae sedis</taxon>
        <taxon>Mucoromycota</taxon>
        <taxon>Glomeromycotina</taxon>
        <taxon>Glomeromycetes</taxon>
        <taxon>Glomerales</taxon>
        <taxon>Glomeraceae</taxon>
        <taxon>Funneliformis</taxon>
    </lineage>
</organism>
<proteinExistence type="predicted"/>
<protein>
    <submittedName>
        <fullName evidence="1">4703_t:CDS:1</fullName>
    </submittedName>
</protein>
<comment type="caution">
    <text evidence="1">The sequence shown here is derived from an EMBL/GenBank/DDBJ whole genome shotgun (WGS) entry which is preliminary data.</text>
</comment>
<dbReference type="AlphaFoldDB" id="A0A9N8ZLP7"/>
<sequence length="81" mass="9368">MTTTEIWGFSSAFYNKQRSTNSLRPLTSLSLTNYVQQTASFMGRRIARKYAWNWCGRGIEQQGTRQGTSLDVKNDKHYNIV</sequence>
<evidence type="ECO:0000313" key="1">
    <source>
        <dbReference type="EMBL" id="CAG8500063.1"/>
    </source>
</evidence>
<dbReference type="EMBL" id="CAJVPP010000640">
    <property type="protein sequence ID" value="CAG8500063.1"/>
    <property type="molecule type" value="Genomic_DNA"/>
</dbReference>
<evidence type="ECO:0000313" key="2">
    <source>
        <dbReference type="Proteomes" id="UP000789375"/>
    </source>
</evidence>
<accession>A0A9N8ZLP7</accession>